<organism evidence="1 2">
    <name type="scientific">Dreissena polymorpha</name>
    <name type="common">Zebra mussel</name>
    <name type="synonym">Mytilus polymorpha</name>
    <dbReference type="NCBI Taxonomy" id="45954"/>
    <lineage>
        <taxon>Eukaryota</taxon>
        <taxon>Metazoa</taxon>
        <taxon>Spiralia</taxon>
        <taxon>Lophotrochozoa</taxon>
        <taxon>Mollusca</taxon>
        <taxon>Bivalvia</taxon>
        <taxon>Autobranchia</taxon>
        <taxon>Heteroconchia</taxon>
        <taxon>Euheterodonta</taxon>
        <taxon>Imparidentia</taxon>
        <taxon>Neoheterodontei</taxon>
        <taxon>Myida</taxon>
        <taxon>Dreissenoidea</taxon>
        <taxon>Dreissenidae</taxon>
        <taxon>Dreissena</taxon>
    </lineage>
</organism>
<accession>A0A9D3YDP2</accession>
<sequence length="91" mass="9700">MIGQTRQVDLEPLFAYELCAVPCALIDGWGCLRKSSKSALVKRLGVVDISPSAASMHALSGCDTTSYPYGKGKEGALNKLLAGTSQDFLMF</sequence>
<proteinExistence type="predicted"/>
<dbReference type="EMBL" id="JAIWYP010000016">
    <property type="protein sequence ID" value="KAH3697902.1"/>
    <property type="molecule type" value="Genomic_DNA"/>
</dbReference>
<name>A0A9D3YDP2_DREPO</name>
<dbReference type="Proteomes" id="UP000828390">
    <property type="component" value="Unassembled WGS sequence"/>
</dbReference>
<gene>
    <name evidence="1" type="ORF">DPMN_085414</name>
</gene>
<evidence type="ECO:0000313" key="2">
    <source>
        <dbReference type="Proteomes" id="UP000828390"/>
    </source>
</evidence>
<reference evidence="1" key="1">
    <citation type="journal article" date="2019" name="bioRxiv">
        <title>The Genome of the Zebra Mussel, Dreissena polymorpha: A Resource for Invasive Species Research.</title>
        <authorList>
            <person name="McCartney M.A."/>
            <person name="Auch B."/>
            <person name="Kono T."/>
            <person name="Mallez S."/>
            <person name="Zhang Y."/>
            <person name="Obille A."/>
            <person name="Becker A."/>
            <person name="Abrahante J.E."/>
            <person name="Garbe J."/>
            <person name="Badalamenti J.P."/>
            <person name="Herman A."/>
            <person name="Mangelson H."/>
            <person name="Liachko I."/>
            <person name="Sullivan S."/>
            <person name="Sone E.D."/>
            <person name="Koren S."/>
            <person name="Silverstein K.A.T."/>
            <person name="Beckman K.B."/>
            <person name="Gohl D.M."/>
        </authorList>
    </citation>
    <scope>NUCLEOTIDE SEQUENCE</scope>
    <source>
        <strain evidence="1">Duluth1</strain>
        <tissue evidence="1">Whole animal</tissue>
    </source>
</reference>
<dbReference type="AlphaFoldDB" id="A0A9D3YDP2"/>
<comment type="caution">
    <text evidence="1">The sequence shown here is derived from an EMBL/GenBank/DDBJ whole genome shotgun (WGS) entry which is preliminary data.</text>
</comment>
<reference evidence="1" key="2">
    <citation type="submission" date="2020-11" db="EMBL/GenBank/DDBJ databases">
        <authorList>
            <person name="McCartney M.A."/>
            <person name="Auch B."/>
            <person name="Kono T."/>
            <person name="Mallez S."/>
            <person name="Becker A."/>
            <person name="Gohl D.M."/>
            <person name="Silverstein K.A.T."/>
            <person name="Koren S."/>
            <person name="Bechman K.B."/>
            <person name="Herman A."/>
            <person name="Abrahante J.E."/>
            <person name="Garbe J."/>
        </authorList>
    </citation>
    <scope>NUCLEOTIDE SEQUENCE</scope>
    <source>
        <strain evidence="1">Duluth1</strain>
        <tissue evidence="1">Whole animal</tissue>
    </source>
</reference>
<protein>
    <submittedName>
        <fullName evidence="1">Uncharacterized protein</fullName>
    </submittedName>
</protein>
<keyword evidence="2" id="KW-1185">Reference proteome</keyword>
<evidence type="ECO:0000313" key="1">
    <source>
        <dbReference type="EMBL" id="KAH3697902.1"/>
    </source>
</evidence>